<keyword evidence="1" id="KW-1133">Transmembrane helix</keyword>
<protein>
    <submittedName>
        <fullName evidence="2">Uncharacterized protein</fullName>
    </submittedName>
</protein>
<gene>
    <name evidence="2" type="ORF">VFH_I039120</name>
</gene>
<organism evidence="2 3">
    <name type="scientific">Vicia faba</name>
    <name type="common">Broad bean</name>
    <name type="synonym">Faba vulgaris</name>
    <dbReference type="NCBI Taxonomy" id="3906"/>
    <lineage>
        <taxon>Eukaryota</taxon>
        <taxon>Viridiplantae</taxon>
        <taxon>Streptophyta</taxon>
        <taxon>Embryophyta</taxon>
        <taxon>Tracheophyta</taxon>
        <taxon>Spermatophyta</taxon>
        <taxon>Magnoliopsida</taxon>
        <taxon>eudicotyledons</taxon>
        <taxon>Gunneridae</taxon>
        <taxon>Pentapetalae</taxon>
        <taxon>rosids</taxon>
        <taxon>fabids</taxon>
        <taxon>Fabales</taxon>
        <taxon>Fabaceae</taxon>
        <taxon>Papilionoideae</taxon>
        <taxon>50 kb inversion clade</taxon>
        <taxon>NPAAA clade</taxon>
        <taxon>Hologalegina</taxon>
        <taxon>IRL clade</taxon>
        <taxon>Fabeae</taxon>
        <taxon>Vicia</taxon>
    </lineage>
</organism>
<reference evidence="2 3" key="1">
    <citation type="submission" date="2023-01" db="EMBL/GenBank/DDBJ databases">
        <authorList>
            <person name="Kreplak J."/>
        </authorList>
    </citation>
    <scope>NUCLEOTIDE SEQUENCE [LARGE SCALE GENOMIC DNA]</scope>
</reference>
<dbReference type="Proteomes" id="UP001157006">
    <property type="component" value="Chromosome 1S"/>
</dbReference>
<sequence>MTVLHNHLFLYLSLPLPFFSLSLPLSSSSFFSLSLPLFFFFFLLLFNKYVILICLNLYFAKKGFHCSSSVHPFDSTVHILPPTSLFALRRKMINLIILQGLSSSSNLKTKIYFLPLNSFTEPKIL</sequence>
<name>A0AAV0Z4Z1_VICFA</name>
<keyword evidence="1" id="KW-0472">Membrane</keyword>
<evidence type="ECO:0000256" key="1">
    <source>
        <dbReference type="SAM" id="Phobius"/>
    </source>
</evidence>
<feature type="transmembrane region" description="Helical" evidence="1">
    <location>
        <begin position="37"/>
        <end position="59"/>
    </location>
</feature>
<evidence type="ECO:0000313" key="2">
    <source>
        <dbReference type="EMBL" id="CAI8592428.1"/>
    </source>
</evidence>
<evidence type="ECO:0000313" key="3">
    <source>
        <dbReference type="Proteomes" id="UP001157006"/>
    </source>
</evidence>
<keyword evidence="1" id="KW-0812">Transmembrane</keyword>
<dbReference type="AlphaFoldDB" id="A0AAV0Z4Z1"/>
<accession>A0AAV0Z4Z1</accession>
<dbReference type="EMBL" id="OX451735">
    <property type="protein sequence ID" value="CAI8592428.1"/>
    <property type="molecule type" value="Genomic_DNA"/>
</dbReference>
<proteinExistence type="predicted"/>
<keyword evidence="3" id="KW-1185">Reference proteome</keyword>